<evidence type="ECO:0000256" key="1">
    <source>
        <dbReference type="SAM" id="SignalP"/>
    </source>
</evidence>
<accession>A0A1I7XHT9</accession>
<proteinExistence type="predicted"/>
<evidence type="ECO:0000313" key="4">
    <source>
        <dbReference type="WBParaSite" id="Hba_17073"/>
    </source>
</evidence>
<dbReference type="WBParaSite" id="Hba_17073">
    <property type="protein sequence ID" value="Hba_17073"/>
    <property type="gene ID" value="Hba_17073"/>
</dbReference>
<feature type="domain" description="ShKT" evidence="2">
    <location>
        <begin position="367"/>
        <end position="403"/>
    </location>
</feature>
<keyword evidence="3" id="KW-1185">Reference proteome</keyword>
<sequence length="439" mass="49647">MDVVLLFMSVLLYFSEASEICTDMSPYCNSNDCAVRPGYALQFCKKTCGECQHIQRTLSVTGNNLLTTTVMKVTKVEQVPIIPSPINYSQLTEQKKAESSYVVPPLRPQIKENDGSTSEGPIHSSLTSNNTGFMNGEQNIDWINSNPLNFYQKNQKLMLELPEPVPLTPYLPQNSLIRNVVANFLRAPGEYGIKKSGGRPIKLRKREKEGTLKANPFIRPEGMRKCPTLTADHEKARMDFVVHTYHGLRNGQSPQLMWNTEFSNYDDFNNQPYSSPLSPLPLFNSQSPIINRGNNAILRRASTKNELYPLNDLHRITSAQYPNSQQLYPYADTSYLNLLNSIGEGRTKPKIEAGNPRDLASLISLLGCHDHDPTTCSMITDETCYSRPGFYLRLCPVRCRNCNGKLISLKYLCKSYLNLAFIRNYDEDYFVIGKPSKIL</sequence>
<dbReference type="SMART" id="SM00254">
    <property type="entry name" value="ShKT"/>
    <property type="match status" value="2"/>
</dbReference>
<evidence type="ECO:0000313" key="3">
    <source>
        <dbReference type="Proteomes" id="UP000095283"/>
    </source>
</evidence>
<reference evidence="4" key="1">
    <citation type="submission" date="2016-11" db="UniProtKB">
        <authorList>
            <consortium name="WormBaseParasite"/>
        </authorList>
    </citation>
    <scope>IDENTIFICATION</scope>
</reference>
<organism evidence="3 4">
    <name type="scientific">Heterorhabditis bacteriophora</name>
    <name type="common">Entomopathogenic nematode worm</name>
    <dbReference type="NCBI Taxonomy" id="37862"/>
    <lineage>
        <taxon>Eukaryota</taxon>
        <taxon>Metazoa</taxon>
        <taxon>Ecdysozoa</taxon>
        <taxon>Nematoda</taxon>
        <taxon>Chromadorea</taxon>
        <taxon>Rhabditida</taxon>
        <taxon>Rhabditina</taxon>
        <taxon>Rhabditomorpha</taxon>
        <taxon>Strongyloidea</taxon>
        <taxon>Heterorhabditidae</taxon>
        <taxon>Heterorhabditis</taxon>
    </lineage>
</organism>
<feature type="domain" description="ShKT" evidence="2">
    <location>
        <begin position="20"/>
        <end position="52"/>
    </location>
</feature>
<feature type="signal peptide" evidence="1">
    <location>
        <begin position="1"/>
        <end position="17"/>
    </location>
</feature>
<evidence type="ECO:0000259" key="2">
    <source>
        <dbReference type="SMART" id="SM00254"/>
    </source>
</evidence>
<feature type="chain" id="PRO_5009311174" evidence="1">
    <location>
        <begin position="18"/>
        <end position="439"/>
    </location>
</feature>
<dbReference type="Proteomes" id="UP000095283">
    <property type="component" value="Unplaced"/>
</dbReference>
<name>A0A1I7XHT9_HETBA</name>
<keyword evidence="1" id="KW-0732">Signal</keyword>
<dbReference type="InterPro" id="IPR003582">
    <property type="entry name" value="ShKT_dom"/>
</dbReference>
<dbReference type="AlphaFoldDB" id="A0A1I7XHT9"/>
<protein>
    <submittedName>
        <fullName evidence="4">ShKT domain-containing protein</fullName>
    </submittedName>
</protein>